<reference evidence="2" key="1">
    <citation type="submission" date="2021-02" db="EMBL/GenBank/DDBJ databases">
        <authorList>
            <person name="Dougan E. K."/>
            <person name="Rhodes N."/>
            <person name="Thang M."/>
            <person name="Chan C."/>
        </authorList>
    </citation>
    <scope>NUCLEOTIDE SEQUENCE</scope>
</reference>
<evidence type="ECO:0000313" key="2">
    <source>
        <dbReference type="EMBL" id="CAE8584307.1"/>
    </source>
</evidence>
<sequence length="77" mass="8375">MERRAEQLATAAARTLQHELRARTDREDFALALRRIVAQSSAAEVSELSRLSYGGSVPYDEGTRGAPAVGAQRSEDT</sequence>
<gene>
    <name evidence="2" type="ORF">PGLA1383_LOCUS3242</name>
</gene>
<feature type="region of interest" description="Disordered" evidence="1">
    <location>
        <begin position="55"/>
        <end position="77"/>
    </location>
</feature>
<keyword evidence="3" id="KW-1185">Reference proteome</keyword>
<feature type="non-terminal residue" evidence="2">
    <location>
        <position position="1"/>
    </location>
</feature>
<organism evidence="2 3">
    <name type="scientific">Polarella glacialis</name>
    <name type="common">Dinoflagellate</name>
    <dbReference type="NCBI Taxonomy" id="89957"/>
    <lineage>
        <taxon>Eukaryota</taxon>
        <taxon>Sar</taxon>
        <taxon>Alveolata</taxon>
        <taxon>Dinophyceae</taxon>
        <taxon>Suessiales</taxon>
        <taxon>Suessiaceae</taxon>
        <taxon>Polarella</taxon>
    </lineage>
</organism>
<name>A0A813DFG5_POLGL</name>
<protein>
    <submittedName>
        <fullName evidence="2">Uncharacterized protein</fullName>
    </submittedName>
</protein>
<dbReference type="EMBL" id="CAJNNV010001100">
    <property type="protein sequence ID" value="CAE8584307.1"/>
    <property type="molecule type" value="Genomic_DNA"/>
</dbReference>
<dbReference type="Proteomes" id="UP000654075">
    <property type="component" value="Unassembled WGS sequence"/>
</dbReference>
<accession>A0A813DFG5</accession>
<dbReference type="AlphaFoldDB" id="A0A813DFG5"/>
<proteinExistence type="predicted"/>
<comment type="caution">
    <text evidence="2">The sequence shown here is derived from an EMBL/GenBank/DDBJ whole genome shotgun (WGS) entry which is preliminary data.</text>
</comment>
<evidence type="ECO:0000256" key="1">
    <source>
        <dbReference type="SAM" id="MobiDB-lite"/>
    </source>
</evidence>
<evidence type="ECO:0000313" key="3">
    <source>
        <dbReference type="Proteomes" id="UP000654075"/>
    </source>
</evidence>